<dbReference type="AlphaFoldDB" id="A0A3E2BPI3"/>
<proteinExistence type="predicted"/>
<gene>
    <name evidence="1" type="ORF">OP8BY_1224</name>
</gene>
<dbReference type="Proteomes" id="UP000257323">
    <property type="component" value="Unassembled WGS sequence"/>
</dbReference>
<accession>A0A3E2BPI3</accession>
<reference evidence="1 2" key="1">
    <citation type="submission" date="2018-08" db="EMBL/GenBank/DDBJ databases">
        <title>Genome analysis of the thermophilic bacterium of the candidate phylum Aminicenantes from deep subsurface aquifer revealed its physiology and ecological role.</title>
        <authorList>
            <person name="Kadnikov V.V."/>
            <person name="Mardanov A.V."/>
            <person name="Beletsky A.V."/>
            <person name="Karnachuk O.V."/>
            <person name="Ravin N.V."/>
        </authorList>
    </citation>
    <scope>NUCLEOTIDE SEQUENCE [LARGE SCALE GENOMIC DNA]</scope>
    <source>
        <strain evidence="1">BY38</strain>
    </source>
</reference>
<evidence type="ECO:0000313" key="2">
    <source>
        <dbReference type="Proteomes" id="UP000257323"/>
    </source>
</evidence>
<evidence type="ECO:0000313" key="1">
    <source>
        <dbReference type="EMBL" id="RFT16611.1"/>
    </source>
</evidence>
<sequence>MTSYYSPISPANSNPKLCLFDVDYEFMNIKPGVYRISVKGPYQPQDEPLLKFVVALKGPVSGTFCVPREKYPWGL</sequence>
<name>A0A3E2BPI3_9BACT</name>
<organism evidence="1 2">
    <name type="scientific">Candidatus Saccharicenans subterraneus</name>
    <dbReference type="NCBI Taxonomy" id="2508984"/>
    <lineage>
        <taxon>Bacteria</taxon>
        <taxon>Candidatus Aminicenantota</taxon>
        <taxon>Candidatus Aminicenantia</taxon>
        <taxon>Candidatus Aminicenantales</taxon>
        <taxon>Candidatus Saccharicenantaceae</taxon>
        <taxon>Candidatus Saccharicenans</taxon>
    </lineage>
</organism>
<protein>
    <submittedName>
        <fullName evidence="1">Uncharacterized protein</fullName>
    </submittedName>
</protein>
<comment type="caution">
    <text evidence="1">The sequence shown here is derived from an EMBL/GenBank/DDBJ whole genome shotgun (WGS) entry which is preliminary data.</text>
</comment>
<dbReference type="EMBL" id="QUAH01000002">
    <property type="protein sequence ID" value="RFT16611.1"/>
    <property type="molecule type" value="Genomic_DNA"/>
</dbReference>